<proteinExistence type="predicted"/>
<evidence type="ECO:0000313" key="15">
    <source>
        <dbReference type="Proteomes" id="UP000662111"/>
    </source>
</evidence>
<dbReference type="SUPFAM" id="SSF55874">
    <property type="entry name" value="ATPase domain of HSP90 chaperone/DNA topoisomerase II/histidine kinase"/>
    <property type="match status" value="1"/>
</dbReference>
<evidence type="ECO:0000259" key="12">
    <source>
        <dbReference type="Pfam" id="PF07730"/>
    </source>
</evidence>
<dbReference type="RefSeq" id="WP_022922618.1">
    <property type="nucleotide sequence ID" value="NZ_BMLB01000004.1"/>
</dbReference>
<dbReference type="EC" id="2.7.13.3" evidence="2"/>
<protein>
    <recommendedName>
        <fullName evidence="2">histidine kinase</fullName>
        <ecNumber evidence="2">2.7.13.3</ecNumber>
    </recommendedName>
</protein>
<keyword evidence="8" id="KW-0902">Two-component regulatory system</keyword>
<dbReference type="Gene3D" id="1.20.5.1930">
    <property type="match status" value="1"/>
</dbReference>
<feature type="domain" description="Signal transduction histidine kinase subgroup 3 dimerisation and phosphoacceptor" evidence="12">
    <location>
        <begin position="188"/>
        <end position="266"/>
    </location>
</feature>
<feature type="domain" description="Histidine kinase/HSP90-like ATPase" evidence="11">
    <location>
        <begin position="313"/>
        <end position="404"/>
    </location>
</feature>
<evidence type="ECO:0000256" key="5">
    <source>
        <dbReference type="ARBA" id="ARBA00022741"/>
    </source>
</evidence>
<evidence type="ECO:0000259" key="11">
    <source>
        <dbReference type="Pfam" id="PF02518"/>
    </source>
</evidence>
<keyword evidence="7" id="KW-0067">ATP-binding</keyword>
<dbReference type="InterPro" id="IPR050482">
    <property type="entry name" value="Sensor_HK_TwoCompSys"/>
</dbReference>
<reference evidence="15" key="1">
    <citation type="journal article" date="2019" name="Int. J. Syst. Evol. Microbiol.">
        <title>The Global Catalogue of Microorganisms (GCM) 10K type strain sequencing project: providing services to taxonomists for standard genome sequencing and annotation.</title>
        <authorList>
            <consortium name="The Broad Institute Genomics Platform"/>
            <consortium name="The Broad Institute Genome Sequencing Center for Infectious Disease"/>
            <person name="Wu L."/>
            <person name="Ma J."/>
        </authorList>
    </citation>
    <scope>NUCLEOTIDE SEQUENCE [LARGE SCALE GENOMIC DNA]</scope>
    <source>
        <strain evidence="15">CGMCC 1.5362</strain>
    </source>
</reference>
<accession>A0ABQ2F9V9</accession>
<dbReference type="InterPro" id="IPR036890">
    <property type="entry name" value="HATPase_C_sf"/>
</dbReference>
<dbReference type="PANTHER" id="PTHR24421:SF10">
    <property type="entry name" value="NITRATE_NITRITE SENSOR PROTEIN NARQ"/>
    <property type="match status" value="1"/>
</dbReference>
<dbReference type="Pfam" id="PF02518">
    <property type="entry name" value="HATPase_c"/>
    <property type="match status" value="1"/>
</dbReference>
<keyword evidence="6 14" id="KW-0418">Kinase</keyword>
<feature type="domain" description="DUF7134" evidence="13">
    <location>
        <begin position="11"/>
        <end position="160"/>
    </location>
</feature>
<gene>
    <name evidence="14" type="ORF">GCM10011509_20350</name>
</gene>
<dbReference type="Pfam" id="PF07730">
    <property type="entry name" value="HisKA_3"/>
    <property type="match status" value="1"/>
</dbReference>
<dbReference type="InterPro" id="IPR011712">
    <property type="entry name" value="Sig_transdc_His_kin_sub3_dim/P"/>
</dbReference>
<dbReference type="InterPro" id="IPR055558">
    <property type="entry name" value="DUF7134"/>
</dbReference>
<evidence type="ECO:0000256" key="6">
    <source>
        <dbReference type="ARBA" id="ARBA00022777"/>
    </source>
</evidence>
<organism evidence="14 15">
    <name type="scientific">Ornithinimicrobium pekingense</name>
    <dbReference type="NCBI Taxonomy" id="384677"/>
    <lineage>
        <taxon>Bacteria</taxon>
        <taxon>Bacillati</taxon>
        <taxon>Actinomycetota</taxon>
        <taxon>Actinomycetes</taxon>
        <taxon>Micrococcales</taxon>
        <taxon>Ornithinimicrobiaceae</taxon>
        <taxon>Ornithinimicrobium</taxon>
    </lineage>
</organism>
<dbReference type="Pfam" id="PF23539">
    <property type="entry name" value="DUF7134"/>
    <property type="match status" value="1"/>
</dbReference>
<evidence type="ECO:0000256" key="7">
    <source>
        <dbReference type="ARBA" id="ARBA00022840"/>
    </source>
</evidence>
<feature type="compositionally biased region" description="Basic and acidic residues" evidence="9">
    <location>
        <begin position="351"/>
        <end position="366"/>
    </location>
</feature>
<dbReference type="PANTHER" id="PTHR24421">
    <property type="entry name" value="NITRATE/NITRITE SENSOR PROTEIN NARX-RELATED"/>
    <property type="match status" value="1"/>
</dbReference>
<feature type="transmembrane region" description="Helical" evidence="10">
    <location>
        <begin position="135"/>
        <end position="156"/>
    </location>
</feature>
<feature type="transmembrane region" description="Helical" evidence="10">
    <location>
        <begin position="20"/>
        <end position="47"/>
    </location>
</feature>
<dbReference type="InterPro" id="IPR003594">
    <property type="entry name" value="HATPase_dom"/>
</dbReference>
<feature type="region of interest" description="Disordered" evidence="9">
    <location>
        <begin position="402"/>
        <end position="421"/>
    </location>
</feature>
<dbReference type="Gene3D" id="3.30.565.10">
    <property type="entry name" value="Histidine kinase-like ATPase, C-terminal domain"/>
    <property type="match status" value="1"/>
</dbReference>
<keyword evidence="10" id="KW-0812">Transmembrane</keyword>
<keyword evidence="10" id="KW-1133">Transmembrane helix</keyword>
<evidence type="ECO:0000256" key="2">
    <source>
        <dbReference type="ARBA" id="ARBA00012438"/>
    </source>
</evidence>
<comment type="caution">
    <text evidence="14">The sequence shown here is derived from an EMBL/GenBank/DDBJ whole genome shotgun (WGS) entry which is preliminary data.</text>
</comment>
<feature type="region of interest" description="Disordered" evidence="9">
    <location>
        <begin position="351"/>
        <end position="372"/>
    </location>
</feature>
<evidence type="ECO:0000256" key="1">
    <source>
        <dbReference type="ARBA" id="ARBA00000085"/>
    </source>
</evidence>
<evidence type="ECO:0000256" key="9">
    <source>
        <dbReference type="SAM" id="MobiDB-lite"/>
    </source>
</evidence>
<keyword evidence="3" id="KW-0597">Phosphoprotein</keyword>
<keyword evidence="15" id="KW-1185">Reference proteome</keyword>
<keyword evidence="5" id="KW-0547">Nucleotide-binding</keyword>
<keyword evidence="10" id="KW-0472">Membrane</keyword>
<dbReference type="EMBL" id="BMLB01000004">
    <property type="protein sequence ID" value="GGK71706.1"/>
    <property type="molecule type" value="Genomic_DNA"/>
</dbReference>
<evidence type="ECO:0000256" key="4">
    <source>
        <dbReference type="ARBA" id="ARBA00022679"/>
    </source>
</evidence>
<feature type="transmembrane region" description="Helical" evidence="10">
    <location>
        <begin position="59"/>
        <end position="76"/>
    </location>
</feature>
<feature type="transmembrane region" description="Helical" evidence="10">
    <location>
        <begin position="106"/>
        <end position="123"/>
    </location>
</feature>
<evidence type="ECO:0000256" key="3">
    <source>
        <dbReference type="ARBA" id="ARBA00022553"/>
    </source>
</evidence>
<dbReference type="CDD" id="cd16917">
    <property type="entry name" value="HATPase_UhpB-NarQ-NarX-like"/>
    <property type="match status" value="1"/>
</dbReference>
<dbReference type="Proteomes" id="UP000662111">
    <property type="component" value="Unassembled WGS sequence"/>
</dbReference>
<evidence type="ECO:0000256" key="8">
    <source>
        <dbReference type="ARBA" id="ARBA00023012"/>
    </source>
</evidence>
<evidence type="ECO:0000259" key="13">
    <source>
        <dbReference type="Pfam" id="PF23539"/>
    </source>
</evidence>
<sequence length="421" mass="45401">MRELRDLARDVRRHPWAPDVLLVGALLLWVVITWTGAGAGHFVLGVVQVLPLLWRRREPLVAAAAVALVCLVQVAVTDEPHPANVAVPIAVYSAAAFGTRRQSFTVMFLGLAGALVAAFDWRLRFQPVSQQLVVIAFQAFFLGMFVLVAWVLGDVVRRRKAVVARLEQQNAALARDQAQRARLTAQSERASIAREMHDVVAHSLAVVVVQADGALYAARRALSEPPAIGADRAALERAAQTLETLADTARTSLADTRRLVGVLRDEDSDVELAPLQGLAHLEDLVQRVRDSGVPVHLAVRGRLDDLAKEVDLAAYRVVQEALTNVMKHAGPHASADVDLLRTPAVLLVRVSDDGGRDDHRPPHRGDGAGNGLVGMTERVEVLDGTVHAGPRSRGGWEVVATIPTGRHDGIPSSSSEQKESA</sequence>
<comment type="catalytic activity">
    <reaction evidence="1">
        <text>ATP + protein L-histidine = ADP + protein N-phospho-L-histidine.</text>
        <dbReference type="EC" id="2.7.13.3"/>
    </reaction>
</comment>
<dbReference type="GO" id="GO:0016301">
    <property type="term" value="F:kinase activity"/>
    <property type="evidence" value="ECO:0007669"/>
    <property type="project" value="UniProtKB-KW"/>
</dbReference>
<name>A0ABQ2F9V9_9MICO</name>
<evidence type="ECO:0000256" key="10">
    <source>
        <dbReference type="SAM" id="Phobius"/>
    </source>
</evidence>
<keyword evidence="4" id="KW-0808">Transferase</keyword>
<evidence type="ECO:0000313" key="14">
    <source>
        <dbReference type="EMBL" id="GGK71706.1"/>
    </source>
</evidence>